<name>A0AA88XU36_PINIB</name>
<keyword evidence="1 7" id="KW-0963">Cytoplasm</keyword>
<dbReference type="Pfam" id="PF13499">
    <property type="entry name" value="EF-hand_7"/>
    <property type="match status" value="2"/>
</dbReference>
<comment type="similarity">
    <text evidence="7">Belongs to the URM1 family.</text>
</comment>
<sequence length="182" mass="20954">MSFEKIDVNGDGRLSKSELMKAAALLGFNPTEKELTEMMRSVDRNNDGFISFKEYIEMMKGNYININMEAERMKAAFKTLDKNNDGYISLKEFKAAVMYNDDSILAEEVEEFFKEFDKDGDGKLDYNGTLGRLLPWIRDNLLRERPELFMQGETVRPGILVLVNDADWELMVSELLFSSSEN</sequence>
<keyword evidence="4" id="KW-0677">Repeat</keyword>
<proteinExistence type="inferred from homology"/>
<feature type="domain" description="EF-hand" evidence="8">
    <location>
        <begin position="1"/>
        <end position="29"/>
    </location>
</feature>
<keyword evidence="2" id="KW-1017">Isopeptide bond</keyword>
<keyword evidence="3 7" id="KW-0819">tRNA processing</keyword>
<dbReference type="EMBL" id="VSWD01000011">
    <property type="protein sequence ID" value="KAK3088742.1"/>
    <property type="molecule type" value="Genomic_DNA"/>
</dbReference>
<feature type="domain" description="EF-hand" evidence="8">
    <location>
        <begin position="30"/>
        <end position="65"/>
    </location>
</feature>
<protein>
    <recommendedName>
        <fullName evidence="7">Ubiquitin-related modifier 1</fullName>
    </recommendedName>
</protein>
<dbReference type="PROSITE" id="PS50222">
    <property type="entry name" value="EF_HAND_2"/>
    <property type="match status" value="4"/>
</dbReference>
<evidence type="ECO:0000256" key="6">
    <source>
        <dbReference type="ARBA" id="ARBA00022837"/>
    </source>
</evidence>
<dbReference type="GO" id="GO:0005737">
    <property type="term" value="C:cytoplasm"/>
    <property type="evidence" value="ECO:0007669"/>
    <property type="project" value="UniProtKB-SubCell"/>
</dbReference>
<evidence type="ECO:0000256" key="3">
    <source>
        <dbReference type="ARBA" id="ARBA00022694"/>
    </source>
</evidence>
<dbReference type="InterPro" id="IPR018247">
    <property type="entry name" value="EF_Hand_1_Ca_BS"/>
</dbReference>
<dbReference type="GO" id="GO:0034227">
    <property type="term" value="P:tRNA thio-modification"/>
    <property type="evidence" value="ECO:0007669"/>
    <property type="project" value="InterPro"/>
</dbReference>
<keyword evidence="10" id="KW-1185">Reference proteome</keyword>
<dbReference type="CDD" id="cd00051">
    <property type="entry name" value="EFh"/>
    <property type="match status" value="3"/>
</dbReference>
<dbReference type="PROSITE" id="PS00018">
    <property type="entry name" value="EF_HAND_1"/>
    <property type="match status" value="3"/>
</dbReference>
<dbReference type="Gene3D" id="1.10.238.10">
    <property type="entry name" value="EF-hand"/>
    <property type="match status" value="2"/>
</dbReference>
<comment type="caution">
    <text evidence="9">The sequence shown here is derived from an EMBL/GenBank/DDBJ whole genome shotgun (WGS) entry which is preliminary data.</text>
</comment>
<dbReference type="InterPro" id="IPR016155">
    <property type="entry name" value="Mopterin_synth/thiamin_S_b"/>
</dbReference>
<evidence type="ECO:0000259" key="8">
    <source>
        <dbReference type="PROSITE" id="PS50222"/>
    </source>
</evidence>
<dbReference type="SUPFAM" id="SSF54285">
    <property type="entry name" value="MoaD/ThiS"/>
    <property type="match status" value="1"/>
</dbReference>
<keyword evidence="6" id="KW-0106">Calcium</keyword>
<evidence type="ECO:0000256" key="7">
    <source>
        <dbReference type="RuleBase" id="RU361182"/>
    </source>
</evidence>
<dbReference type="Proteomes" id="UP001186944">
    <property type="component" value="Unassembled WGS sequence"/>
</dbReference>
<dbReference type="AlphaFoldDB" id="A0AA88XU36"/>
<dbReference type="InterPro" id="IPR050145">
    <property type="entry name" value="Centrin_CML-like"/>
</dbReference>
<dbReference type="InterPro" id="IPR011992">
    <property type="entry name" value="EF-hand-dom_pair"/>
</dbReference>
<comment type="pathway">
    <text evidence="7">tRNA modification; 5-methoxycarbonylmethyl-2-thiouridine-tRNA biosynthesis.</text>
</comment>
<gene>
    <name evidence="9" type="ORF">FSP39_023186</name>
</gene>
<dbReference type="PANTHER" id="PTHR23050">
    <property type="entry name" value="CALCIUM BINDING PROTEIN"/>
    <property type="match status" value="1"/>
</dbReference>
<dbReference type="Pfam" id="PF09138">
    <property type="entry name" value="Urm1"/>
    <property type="match status" value="1"/>
</dbReference>
<dbReference type="InterPro" id="IPR015221">
    <property type="entry name" value="Urm1"/>
</dbReference>
<feature type="domain" description="EF-hand" evidence="8">
    <location>
        <begin position="68"/>
        <end position="103"/>
    </location>
</feature>
<accession>A0AA88XU36</accession>
<evidence type="ECO:0000256" key="1">
    <source>
        <dbReference type="ARBA" id="ARBA00022490"/>
    </source>
</evidence>
<dbReference type="GO" id="GO:0005509">
    <property type="term" value="F:calcium ion binding"/>
    <property type="evidence" value="ECO:0007669"/>
    <property type="project" value="InterPro"/>
</dbReference>
<dbReference type="InterPro" id="IPR012675">
    <property type="entry name" value="Beta-grasp_dom_sf"/>
</dbReference>
<dbReference type="FunFam" id="1.10.238.10:FF:000178">
    <property type="entry name" value="Calmodulin-2 A"/>
    <property type="match status" value="1"/>
</dbReference>
<evidence type="ECO:0000256" key="4">
    <source>
        <dbReference type="ARBA" id="ARBA00022737"/>
    </source>
</evidence>
<dbReference type="SMART" id="SM00054">
    <property type="entry name" value="EFh"/>
    <property type="match status" value="4"/>
</dbReference>
<feature type="domain" description="EF-hand" evidence="8">
    <location>
        <begin position="104"/>
        <end position="139"/>
    </location>
</feature>
<dbReference type="Gene3D" id="3.10.20.30">
    <property type="match status" value="1"/>
</dbReference>
<evidence type="ECO:0000313" key="9">
    <source>
        <dbReference type="EMBL" id="KAK3088742.1"/>
    </source>
</evidence>
<dbReference type="InterPro" id="IPR002048">
    <property type="entry name" value="EF_hand_dom"/>
</dbReference>
<reference evidence="9" key="1">
    <citation type="submission" date="2019-08" db="EMBL/GenBank/DDBJ databases">
        <title>The improved chromosome-level genome for the pearl oyster Pinctada fucata martensii using PacBio sequencing and Hi-C.</title>
        <authorList>
            <person name="Zheng Z."/>
        </authorList>
    </citation>
    <scope>NUCLEOTIDE SEQUENCE</scope>
    <source>
        <strain evidence="9">ZZ-2019</strain>
        <tissue evidence="9">Adductor muscle</tissue>
    </source>
</reference>
<dbReference type="SUPFAM" id="SSF47473">
    <property type="entry name" value="EF-hand"/>
    <property type="match status" value="1"/>
</dbReference>
<evidence type="ECO:0000256" key="5">
    <source>
        <dbReference type="ARBA" id="ARBA00022786"/>
    </source>
</evidence>
<dbReference type="GO" id="GO:0043226">
    <property type="term" value="C:organelle"/>
    <property type="evidence" value="ECO:0007669"/>
    <property type="project" value="UniProtKB-ARBA"/>
</dbReference>
<evidence type="ECO:0000256" key="2">
    <source>
        <dbReference type="ARBA" id="ARBA00022499"/>
    </source>
</evidence>
<keyword evidence="5" id="KW-0833">Ubl conjugation pathway</keyword>
<comment type="subcellular location">
    <subcellularLocation>
        <location evidence="7">Cytoplasm</location>
    </subcellularLocation>
</comment>
<evidence type="ECO:0000313" key="10">
    <source>
        <dbReference type="Proteomes" id="UP001186944"/>
    </source>
</evidence>
<organism evidence="9 10">
    <name type="scientific">Pinctada imbricata</name>
    <name type="common">Atlantic pearl-oyster</name>
    <name type="synonym">Pinctada martensii</name>
    <dbReference type="NCBI Taxonomy" id="66713"/>
    <lineage>
        <taxon>Eukaryota</taxon>
        <taxon>Metazoa</taxon>
        <taxon>Spiralia</taxon>
        <taxon>Lophotrochozoa</taxon>
        <taxon>Mollusca</taxon>
        <taxon>Bivalvia</taxon>
        <taxon>Autobranchia</taxon>
        <taxon>Pteriomorphia</taxon>
        <taxon>Pterioida</taxon>
        <taxon>Pterioidea</taxon>
        <taxon>Pteriidae</taxon>
        <taxon>Pinctada</taxon>
    </lineage>
</organism>